<organism evidence="1">
    <name type="scientific">bioreactor metagenome</name>
    <dbReference type="NCBI Taxonomy" id="1076179"/>
    <lineage>
        <taxon>unclassified sequences</taxon>
        <taxon>metagenomes</taxon>
        <taxon>ecological metagenomes</taxon>
    </lineage>
</organism>
<evidence type="ECO:0000313" key="1">
    <source>
        <dbReference type="EMBL" id="MPN43141.1"/>
    </source>
</evidence>
<accession>A0A645HVQ6</accession>
<dbReference type="EMBL" id="VSSQ01101354">
    <property type="protein sequence ID" value="MPN43141.1"/>
    <property type="molecule type" value="Genomic_DNA"/>
</dbReference>
<protein>
    <submittedName>
        <fullName evidence="1">Uncharacterized protein</fullName>
    </submittedName>
</protein>
<dbReference type="AlphaFoldDB" id="A0A645HVQ6"/>
<name>A0A645HVQ6_9ZZZZ</name>
<reference evidence="1" key="1">
    <citation type="submission" date="2019-08" db="EMBL/GenBank/DDBJ databases">
        <authorList>
            <person name="Kucharzyk K."/>
            <person name="Murdoch R.W."/>
            <person name="Higgins S."/>
            <person name="Loffler F."/>
        </authorList>
    </citation>
    <scope>NUCLEOTIDE SEQUENCE</scope>
</reference>
<sequence>MVEQHAYTIQVIVLGSKSERLPDTVPVKRGIEDSLGKITVGQKVGPLPLPLETSRYGVVSKRFFTVSHDIQRRIPYHQVAHD</sequence>
<gene>
    <name evidence="1" type="ORF">SDC9_190700</name>
</gene>
<proteinExistence type="predicted"/>
<comment type="caution">
    <text evidence="1">The sequence shown here is derived from an EMBL/GenBank/DDBJ whole genome shotgun (WGS) entry which is preliminary data.</text>
</comment>